<dbReference type="AlphaFoldDB" id="A0A8H3LCG3"/>
<reference evidence="2" key="1">
    <citation type="submission" date="2019-10" db="EMBL/GenBank/DDBJ databases">
        <title>Conservation and host-specific expression of non-tandemly repeated heterogenous ribosome RNA gene in arbuscular mycorrhizal fungi.</title>
        <authorList>
            <person name="Maeda T."/>
            <person name="Kobayashi Y."/>
            <person name="Nakagawa T."/>
            <person name="Ezawa T."/>
            <person name="Yamaguchi K."/>
            <person name="Bino T."/>
            <person name="Nishimoto Y."/>
            <person name="Shigenobu S."/>
            <person name="Kawaguchi M."/>
        </authorList>
    </citation>
    <scope>NUCLEOTIDE SEQUENCE</scope>
    <source>
        <strain evidence="2">HR1</strain>
    </source>
</reference>
<dbReference type="Pfam" id="PF00075">
    <property type="entry name" value="RNase_H"/>
    <property type="match status" value="1"/>
</dbReference>
<proteinExistence type="predicted"/>
<name>A0A8H3LCG3_9GLOM</name>
<gene>
    <name evidence="2" type="ORF">RCL2_001033900</name>
</gene>
<accession>A0A8H3LCG3</accession>
<dbReference type="EMBL" id="BLAL01000068">
    <property type="protein sequence ID" value="GES83176.1"/>
    <property type="molecule type" value="Genomic_DNA"/>
</dbReference>
<dbReference type="GO" id="GO:0003676">
    <property type="term" value="F:nucleic acid binding"/>
    <property type="evidence" value="ECO:0007669"/>
    <property type="project" value="InterPro"/>
</dbReference>
<feature type="domain" description="RNase H type-1" evidence="1">
    <location>
        <begin position="1"/>
        <end position="124"/>
    </location>
</feature>
<evidence type="ECO:0000313" key="2">
    <source>
        <dbReference type="EMBL" id="GES83176.1"/>
    </source>
</evidence>
<comment type="caution">
    <text evidence="2">The sequence shown here is derived from an EMBL/GenBank/DDBJ whole genome shotgun (WGS) entry which is preliminary data.</text>
</comment>
<dbReference type="InterPro" id="IPR002156">
    <property type="entry name" value="RNaseH_domain"/>
</dbReference>
<dbReference type="InterPro" id="IPR012337">
    <property type="entry name" value="RNaseH-like_sf"/>
</dbReference>
<protein>
    <submittedName>
        <fullName evidence="2">Ribonuclease H-like domain-containing protein</fullName>
    </submittedName>
</protein>
<dbReference type="GO" id="GO:0004523">
    <property type="term" value="F:RNA-DNA hybrid ribonuclease activity"/>
    <property type="evidence" value="ECO:0007669"/>
    <property type="project" value="InterPro"/>
</dbReference>
<sequence length="428" mass="50642">MGIRWHITQPSIPLPITFSGSCKHFPSSTKAEAYAICMALLICLPRSKVNIYTDSLCCINTFHTITKCLTTPRRQLKILNHNIWFIIAKIIAVNSLIVQLHKVKAHSGNQYNDKADILAKAGFTSTHSIEINRKYLPNNIQFIWDQHQDNIVVDQNVQHIARDIGNRQKLNAWLDYMTNTVLKQASFNQQIDWSMTEEFFKYNPHDRPTSHELTKFRAWQRKTVNNLLPTMDVLYCQYPTLFKDKRTCWTCNQHEETNESLWLCPVHLEILRPHIVQFVQDLKTDIRQMCDHGDSFLESELNNNSIFQFFLQPRGNLPLPTTDSSFYLTAHQIITHDFSYIFRGKYKHKKTTRNKILSNFYELTQLIKQIIWKPCNDTFKKWKVTQRITKNSYKQYRRKTNKTRPNTDHTQQNWNEDPTTCHHFSYTR</sequence>
<organism evidence="2 3">
    <name type="scientific">Rhizophagus clarus</name>
    <dbReference type="NCBI Taxonomy" id="94130"/>
    <lineage>
        <taxon>Eukaryota</taxon>
        <taxon>Fungi</taxon>
        <taxon>Fungi incertae sedis</taxon>
        <taxon>Mucoromycota</taxon>
        <taxon>Glomeromycotina</taxon>
        <taxon>Glomeromycetes</taxon>
        <taxon>Glomerales</taxon>
        <taxon>Glomeraceae</taxon>
        <taxon>Rhizophagus</taxon>
    </lineage>
</organism>
<dbReference type="Gene3D" id="3.30.420.10">
    <property type="entry name" value="Ribonuclease H-like superfamily/Ribonuclease H"/>
    <property type="match status" value="1"/>
</dbReference>
<dbReference type="PROSITE" id="PS50879">
    <property type="entry name" value="RNASE_H_1"/>
    <property type="match status" value="1"/>
</dbReference>
<dbReference type="SUPFAM" id="SSF53098">
    <property type="entry name" value="Ribonuclease H-like"/>
    <property type="match status" value="1"/>
</dbReference>
<dbReference type="PROSITE" id="PS51257">
    <property type="entry name" value="PROKAR_LIPOPROTEIN"/>
    <property type="match status" value="1"/>
</dbReference>
<evidence type="ECO:0000313" key="3">
    <source>
        <dbReference type="Proteomes" id="UP000615446"/>
    </source>
</evidence>
<dbReference type="InterPro" id="IPR036397">
    <property type="entry name" value="RNaseH_sf"/>
</dbReference>
<dbReference type="Proteomes" id="UP000615446">
    <property type="component" value="Unassembled WGS sequence"/>
</dbReference>
<evidence type="ECO:0000259" key="1">
    <source>
        <dbReference type="PROSITE" id="PS50879"/>
    </source>
</evidence>
<dbReference type="OrthoDB" id="2386076at2759"/>